<reference evidence="1" key="1">
    <citation type="submission" date="2019-11" db="EMBL/GenBank/DDBJ databases">
        <authorList>
            <person name="Feng L."/>
        </authorList>
    </citation>
    <scope>NUCLEOTIDE SEQUENCE</scope>
    <source>
        <strain evidence="1">BhanseniiLFYP23</strain>
    </source>
</reference>
<sequence>MKKQKLNYRFHNPNTAEVTADYILKVFIEVNAKKVDRVMQEVAERNMEEDKHEEK</sequence>
<accession>A0A6N2S4X2</accession>
<organism evidence="1">
    <name type="scientific">Blautia hansenii</name>
    <name type="common">Ruminococcus hansenii</name>
    <dbReference type="NCBI Taxonomy" id="1322"/>
    <lineage>
        <taxon>Bacteria</taxon>
        <taxon>Bacillati</taxon>
        <taxon>Bacillota</taxon>
        <taxon>Clostridia</taxon>
        <taxon>Lachnospirales</taxon>
        <taxon>Lachnospiraceae</taxon>
        <taxon>Blautia</taxon>
    </lineage>
</organism>
<dbReference type="AlphaFoldDB" id="A0A6N2S4X2"/>
<proteinExistence type="predicted"/>
<protein>
    <submittedName>
        <fullName evidence="1">Uncharacterized protein</fullName>
    </submittedName>
</protein>
<evidence type="ECO:0000313" key="1">
    <source>
        <dbReference type="EMBL" id="VYS88212.1"/>
    </source>
</evidence>
<dbReference type="RefSeq" id="WP_004221459.1">
    <property type="nucleotide sequence ID" value="NZ_CACRSY010000007.1"/>
</dbReference>
<dbReference type="EMBL" id="CACRSY010000007">
    <property type="protein sequence ID" value="VYS88212.1"/>
    <property type="molecule type" value="Genomic_DNA"/>
</dbReference>
<name>A0A6N2S4X2_BLAHA</name>
<gene>
    <name evidence="1" type="ORF">BHLFYP23_01934</name>
</gene>